<dbReference type="AlphaFoldDB" id="A0AAD5V5J2"/>
<dbReference type="Gene3D" id="3.30.2180.10">
    <property type="entry name" value="ATP12-like"/>
    <property type="match status" value="1"/>
</dbReference>
<comment type="caution">
    <text evidence="6">The sequence shown here is derived from an EMBL/GenBank/DDBJ whole genome shotgun (WGS) entry which is preliminary data.</text>
</comment>
<gene>
    <name evidence="6" type="ORF">NLI96_g6829</name>
</gene>
<dbReference type="InterPro" id="IPR011419">
    <property type="entry name" value="ATP12_ATP_synth-F1-assembly"/>
</dbReference>
<keyword evidence="5" id="KW-0143">Chaperone</keyword>
<dbReference type="EMBL" id="JANAWD010000263">
    <property type="protein sequence ID" value="KAJ3482655.1"/>
    <property type="molecule type" value="Genomic_DNA"/>
</dbReference>
<proteinExistence type="inferred from homology"/>
<dbReference type="InterPro" id="IPR042272">
    <property type="entry name" value="ATP12_ATP_synth-F1-assembly_N"/>
</dbReference>
<dbReference type="PANTHER" id="PTHR21013">
    <property type="entry name" value="ATP SYNTHASE MITOCHONDRIAL F1 COMPLEX ASSEMBLY FACTOR 2/ATP12 PROTEIN, MITOCHONDRIAL PRECURSOR"/>
    <property type="match status" value="1"/>
</dbReference>
<dbReference type="Proteomes" id="UP001212997">
    <property type="component" value="Unassembled WGS sequence"/>
</dbReference>
<evidence type="ECO:0000256" key="1">
    <source>
        <dbReference type="ARBA" id="ARBA00004173"/>
    </source>
</evidence>
<evidence type="ECO:0000313" key="6">
    <source>
        <dbReference type="EMBL" id="KAJ3482655.1"/>
    </source>
</evidence>
<evidence type="ECO:0000256" key="4">
    <source>
        <dbReference type="ARBA" id="ARBA00023128"/>
    </source>
</evidence>
<keyword evidence="3" id="KW-0809">Transit peptide</keyword>
<keyword evidence="7" id="KW-1185">Reference proteome</keyword>
<reference evidence="6" key="1">
    <citation type="submission" date="2022-07" db="EMBL/GenBank/DDBJ databases">
        <title>Genome Sequence of Physisporinus lineatus.</title>
        <authorList>
            <person name="Buettner E."/>
        </authorList>
    </citation>
    <scope>NUCLEOTIDE SEQUENCE</scope>
    <source>
        <strain evidence="6">VT162</strain>
    </source>
</reference>
<accession>A0AAD5V5J2</accession>
<evidence type="ECO:0000256" key="5">
    <source>
        <dbReference type="ARBA" id="ARBA00023186"/>
    </source>
</evidence>
<name>A0AAD5V5J2_9APHY</name>
<dbReference type="InterPro" id="IPR023335">
    <property type="entry name" value="ATP12_ortho_dom_sf"/>
</dbReference>
<sequence length="304" mass="34149">MNLLLRTTLRSHIIGARICLPRPTVVHTAFRIPIRSFAAVPASSDSEPVVTATNRKEFLKLRFWKDVGVEERSFTGDVAKVAGESGYVITLDKRALKTPSGSVLAIPKQKKLVATLIAMEWDNQETLLKQHSLPMTSLASRAIDAFGDHSTRAEVRALLLKYLETDTLCFHQSEPAVLKALQEKHWDPLLDWTRLTYNAKLNTTTSFLLPPHPSETMQTFDKVMEKFDPWEMAAMERAVYTSKSFIVALALVQRRVTAEQAALASHVEVNSQIEKWGEVEDSHDVDFHDVRRQLGSVACLLATQ</sequence>
<evidence type="ECO:0008006" key="8">
    <source>
        <dbReference type="Google" id="ProtNLM"/>
    </source>
</evidence>
<evidence type="ECO:0000256" key="3">
    <source>
        <dbReference type="ARBA" id="ARBA00022946"/>
    </source>
</evidence>
<dbReference type="GO" id="GO:0033615">
    <property type="term" value="P:mitochondrial proton-transporting ATP synthase complex assembly"/>
    <property type="evidence" value="ECO:0007669"/>
    <property type="project" value="TreeGrafter"/>
</dbReference>
<dbReference type="Pfam" id="PF07542">
    <property type="entry name" value="ATP12"/>
    <property type="match status" value="1"/>
</dbReference>
<comment type="subcellular location">
    <subcellularLocation>
        <location evidence="1">Mitochondrion</location>
    </subcellularLocation>
</comment>
<protein>
    <recommendedName>
        <fullName evidence="8">ATP12-domain-containing protein</fullName>
    </recommendedName>
</protein>
<dbReference type="SUPFAM" id="SSF160909">
    <property type="entry name" value="ATP12-like"/>
    <property type="match status" value="1"/>
</dbReference>
<evidence type="ECO:0000313" key="7">
    <source>
        <dbReference type="Proteomes" id="UP001212997"/>
    </source>
</evidence>
<keyword evidence="4" id="KW-0496">Mitochondrion</keyword>
<evidence type="ECO:0000256" key="2">
    <source>
        <dbReference type="ARBA" id="ARBA00008231"/>
    </source>
</evidence>
<dbReference type="GO" id="GO:0005739">
    <property type="term" value="C:mitochondrion"/>
    <property type="evidence" value="ECO:0007669"/>
    <property type="project" value="UniProtKB-SubCell"/>
</dbReference>
<organism evidence="6 7">
    <name type="scientific">Meripilus lineatus</name>
    <dbReference type="NCBI Taxonomy" id="2056292"/>
    <lineage>
        <taxon>Eukaryota</taxon>
        <taxon>Fungi</taxon>
        <taxon>Dikarya</taxon>
        <taxon>Basidiomycota</taxon>
        <taxon>Agaricomycotina</taxon>
        <taxon>Agaricomycetes</taxon>
        <taxon>Polyporales</taxon>
        <taxon>Meripilaceae</taxon>
        <taxon>Meripilus</taxon>
    </lineage>
</organism>
<comment type="similarity">
    <text evidence="2">Belongs to the ATP12 family.</text>
</comment>
<dbReference type="PANTHER" id="PTHR21013:SF10">
    <property type="entry name" value="ATP SYNTHASE MITOCHONDRIAL F1 COMPLEX ASSEMBLY FACTOR 2"/>
    <property type="match status" value="1"/>
</dbReference>
<dbReference type="Gene3D" id="1.10.3580.10">
    <property type="entry name" value="ATP12 ATPase"/>
    <property type="match status" value="1"/>
</dbReference>